<evidence type="ECO:0000259" key="7">
    <source>
        <dbReference type="PROSITE" id="PS50255"/>
    </source>
</evidence>
<evidence type="ECO:0000256" key="1">
    <source>
        <dbReference type="ARBA" id="ARBA00006105"/>
    </source>
</evidence>
<name>A0A915INU2_ROMCU</name>
<feature type="domain" description="Cytochrome b5 heme-binding" evidence="7">
    <location>
        <begin position="101"/>
        <end position="177"/>
    </location>
</feature>
<dbReference type="Proteomes" id="UP000887565">
    <property type="component" value="Unplaced"/>
</dbReference>
<dbReference type="WBParaSite" id="nRc.2.0.1.t15863-RA">
    <property type="protein sequence ID" value="nRc.2.0.1.t15863-RA"/>
    <property type="gene ID" value="nRc.2.0.1.g15863"/>
</dbReference>
<keyword evidence="9" id="KW-1185">Reference proteome</keyword>
<evidence type="ECO:0000256" key="2">
    <source>
        <dbReference type="ARBA" id="ARBA00022617"/>
    </source>
</evidence>
<protein>
    <submittedName>
        <fullName evidence="10">Cytochrome-b5 reductase</fullName>
    </submittedName>
</protein>
<evidence type="ECO:0000313" key="10">
    <source>
        <dbReference type="WBParaSite" id="nRc.2.0.1.t15863-RA"/>
    </source>
</evidence>
<dbReference type="InterPro" id="IPR017927">
    <property type="entry name" value="FAD-bd_FR_type"/>
</dbReference>
<evidence type="ECO:0000313" key="9">
    <source>
        <dbReference type="Proteomes" id="UP000887565"/>
    </source>
</evidence>
<comment type="similarity">
    <text evidence="1">Belongs to the flavoprotein pyridine nucleotide cytochrome reductase family.</text>
</comment>
<feature type="domain" description="FAD-binding FR-type" evidence="8">
    <location>
        <begin position="201"/>
        <end position="323"/>
    </location>
</feature>
<comment type="similarity">
    <text evidence="6">Belongs to the cytochrome b5 family.</text>
</comment>
<sequence>MSRNLLAPPLTCKLLKKPVNSCFPGDDPKAMEASKSESKIQIAGQAEDCSVVKDGTSGLCISSGRFENRKLPLAKGRSLNDWIRLSSSTAGKNLAGTNGRILNVNEDDMKAHNSAADAWTILDGRVFNITPYLEYHPGGAEQLARIAGTDGTDLFNQYHQWVSWEGMLRNCLVGRFVGDRSKLPPPRPEATLEDNIHNLTIIDRQIRLENKIQLTNDSFMFIFVWFDEKDKFDIPPGCHVYLKINGTNGQSLERPYTPVKWSTSFRAKNGQKIMLNDKKLNFVIKIYTNGRFTKILDGMNIGESLVIGTKQMNSKVDGNFIEKCNSLLILAAGTGITPFLSIISYLSSKSKNLRLNLVYFNRNIDSVICANELESLKRSLGLKMRLIYVLGEISQSSSGNAEIYSGLASAALFFDHIRMQDEKFDFVFVCGPQSFNILCCSLLSDRYLCDQIFVFDE</sequence>
<dbReference type="GO" id="GO:0046872">
    <property type="term" value="F:metal ion binding"/>
    <property type="evidence" value="ECO:0007669"/>
    <property type="project" value="UniProtKB-UniRule"/>
</dbReference>
<dbReference type="InterPro" id="IPR018506">
    <property type="entry name" value="Cyt_B5_heme-BS"/>
</dbReference>
<dbReference type="GO" id="GO:0004128">
    <property type="term" value="F:cytochrome-b5 reductase activity, acting on NAD(P)H"/>
    <property type="evidence" value="ECO:0007669"/>
    <property type="project" value="TreeGrafter"/>
</dbReference>
<dbReference type="PRINTS" id="PR00406">
    <property type="entry name" value="CYTB5RDTASE"/>
</dbReference>
<reference evidence="10" key="1">
    <citation type="submission" date="2022-11" db="UniProtKB">
        <authorList>
            <consortium name="WormBaseParasite"/>
        </authorList>
    </citation>
    <scope>IDENTIFICATION</scope>
</reference>
<dbReference type="PROSITE" id="PS00191">
    <property type="entry name" value="CYTOCHROME_B5_1"/>
    <property type="match status" value="1"/>
</dbReference>
<keyword evidence="5 6" id="KW-0408">Iron</keyword>
<accession>A0A915INU2</accession>
<dbReference type="OMA" id="QTICLIC"/>
<dbReference type="FunFam" id="3.10.120.10:FF:000001">
    <property type="entry name" value="Cytochrome b5 reductase 4"/>
    <property type="match status" value="1"/>
</dbReference>
<evidence type="ECO:0000256" key="6">
    <source>
        <dbReference type="RuleBase" id="RU362121"/>
    </source>
</evidence>
<dbReference type="PROSITE" id="PS51384">
    <property type="entry name" value="FAD_FR"/>
    <property type="match status" value="1"/>
</dbReference>
<organism evidence="9 10">
    <name type="scientific">Romanomermis culicivorax</name>
    <name type="common">Nematode worm</name>
    <dbReference type="NCBI Taxonomy" id="13658"/>
    <lineage>
        <taxon>Eukaryota</taxon>
        <taxon>Metazoa</taxon>
        <taxon>Ecdysozoa</taxon>
        <taxon>Nematoda</taxon>
        <taxon>Enoplea</taxon>
        <taxon>Dorylaimia</taxon>
        <taxon>Mermithida</taxon>
        <taxon>Mermithoidea</taxon>
        <taxon>Mermithidae</taxon>
        <taxon>Romanomermis</taxon>
    </lineage>
</organism>
<dbReference type="PANTHER" id="PTHR46237:SF1">
    <property type="entry name" value="CYTOCHROME B5 REDUCTASE 4"/>
    <property type="match status" value="1"/>
</dbReference>
<dbReference type="InterPro" id="IPR039261">
    <property type="entry name" value="FNR_nucleotide-bd"/>
</dbReference>
<dbReference type="Pfam" id="PF00175">
    <property type="entry name" value="NAD_binding_1"/>
    <property type="match status" value="1"/>
</dbReference>
<dbReference type="Gene3D" id="3.40.50.80">
    <property type="entry name" value="Nucleotide-binding domain of ferredoxin-NADP reductase (FNR) module"/>
    <property type="match status" value="1"/>
</dbReference>
<dbReference type="PROSITE" id="PS50255">
    <property type="entry name" value="CYTOCHROME_B5_2"/>
    <property type="match status" value="1"/>
</dbReference>
<proteinExistence type="inferred from homology"/>
<dbReference type="InterPro" id="IPR001433">
    <property type="entry name" value="OxRdtase_FAD/NAD-bd"/>
</dbReference>
<dbReference type="Gene3D" id="2.40.30.10">
    <property type="entry name" value="Translation factors"/>
    <property type="match status" value="1"/>
</dbReference>
<evidence type="ECO:0000259" key="8">
    <source>
        <dbReference type="PROSITE" id="PS51384"/>
    </source>
</evidence>
<dbReference type="Pfam" id="PF00173">
    <property type="entry name" value="Cyt-b5"/>
    <property type="match status" value="1"/>
</dbReference>
<dbReference type="CDD" id="cd06183">
    <property type="entry name" value="cyt_b5_reduct_like"/>
    <property type="match status" value="1"/>
</dbReference>
<dbReference type="SUPFAM" id="SSF63380">
    <property type="entry name" value="Riboflavin synthase domain-like"/>
    <property type="match status" value="1"/>
</dbReference>
<dbReference type="Pfam" id="PF00970">
    <property type="entry name" value="FAD_binding_6"/>
    <property type="match status" value="1"/>
</dbReference>
<dbReference type="GO" id="GO:0005737">
    <property type="term" value="C:cytoplasm"/>
    <property type="evidence" value="ECO:0007669"/>
    <property type="project" value="TreeGrafter"/>
</dbReference>
<evidence type="ECO:0000256" key="3">
    <source>
        <dbReference type="ARBA" id="ARBA00022723"/>
    </source>
</evidence>
<dbReference type="SMART" id="SM01117">
    <property type="entry name" value="Cyt-b5"/>
    <property type="match status" value="1"/>
</dbReference>
<dbReference type="InterPro" id="IPR036400">
    <property type="entry name" value="Cyt_B5-like_heme/steroid_sf"/>
</dbReference>
<dbReference type="GO" id="GO:0020037">
    <property type="term" value="F:heme binding"/>
    <property type="evidence" value="ECO:0007669"/>
    <property type="project" value="UniProtKB-UniRule"/>
</dbReference>
<dbReference type="SUPFAM" id="SSF52343">
    <property type="entry name" value="Ferredoxin reductase-like, C-terminal NADP-linked domain"/>
    <property type="match status" value="1"/>
</dbReference>
<dbReference type="Gene3D" id="3.10.120.10">
    <property type="entry name" value="Cytochrome b5-like heme/steroid binding domain"/>
    <property type="match status" value="1"/>
</dbReference>
<dbReference type="InterPro" id="IPR051872">
    <property type="entry name" value="Cytochrome_b5/Flavoprotein_Rdt"/>
</dbReference>
<evidence type="ECO:0000256" key="4">
    <source>
        <dbReference type="ARBA" id="ARBA00023002"/>
    </source>
</evidence>
<keyword evidence="3 6" id="KW-0479">Metal-binding</keyword>
<evidence type="ECO:0000256" key="5">
    <source>
        <dbReference type="ARBA" id="ARBA00023004"/>
    </source>
</evidence>
<dbReference type="InterPro" id="IPR017938">
    <property type="entry name" value="Riboflavin_synthase-like_b-brl"/>
</dbReference>
<dbReference type="AlphaFoldDB" id="A0A915INU2"/>
<keyword evidence="4" id="KW-0560">Oxidoreductase</keyword>
<keyword evidence="2 6" id="KW-0349">Heme</keyword>
<dbReference type="PANTHER" id="PTHR46237">
    <property type="entry name" value="CYTOCHROME B5 REDUCTASE 4 FAMILY MEMBER"/>
    <property type="match status" value="1"/>
</dbReference>
<dbReference type="InterPro" id="IPR001199">
    <property type="entry name" value="Cyt_B5-like_heme/steroid-bd"/>
</dbReference>
<dbReference type="SUPFAM" id="SSF55856">
    <property type="entry name" value="Cytochrome b5-like heme/steroid binding domain"/>
    <property type="match status" value="1"/>
</dbReference>
<dbReference type="InterPro" id="IPR008333">
    <property type="entry name" value="Cbr1-like_FAD-bd_dom"/>
</dbReference>